<dbReference type="GO" id="GO:0051607">
    <property type="term" value="P:defense response to virus"/>
    <property type="evidence" value="ECO:0007669"/>
    <property type="project" value="UniProtKB-KW"/>
</dbReference>
<dbReference type="InterPro" id="IPR052216">
    <property type="entry name" value="CRISPR_Csm3_endoribonuclease"/>
</dbReference>
<name>A0A5K8A4F7_9BACT</name>
<dbReference type="CDD" id="cd09726">
    <property type="entry name" value="RAMP_I_III"/>
    <property type="match status" value="2"/>
</dbReference>
<dbReference type="Proteomes" id="UP000422108">
    <property type="component" value="Chromosome"/>
</dbReference>
<dbReference type="PANTHER" id="PTHR35579:SF6">
    <property type="entry name" value="DUF324 DOMAIN-CONTAINING PROTEIN"/>
    <property type="match status" value="1"/>
</dbReference>
<dbReference type="InterPro" id="IPR005537">
    <property type="entry name" value="RAMP_III_fam"/>
</dbReference>
<proteinExistence type="predicted"/>
<dbReference type="RefSeq" id="WP_155308712.1">
    <property type="nucleotide sequence ID" value="NZ_AP021879.1"/>
</dbReference>
<feature type="domain" description="CRISPR type III-associated protein" evidence="2">
    <location>
        <begin position="302"/>
        <end position="459"/>
    </location>
</feature>
<gene>
    <name evidence="3" type="ORF">DSCOOX_04140</name>
</gene>
<dbReference type="AlphaFoldDB" id="A0A5K8A4F7"/>
<keyword evidence="4" id="KW-1185">Reference proteome</keyword>
<dbReference type="PANTHER" id="PTHR35579">
    <property type="entry name" value="CRISPR SYSTEM CMS ENDORIBONUCLEASE CSM3"/>
    <property type="match status" value="1"/>
</dbReference>
<protein>
    <recommendedName>
        <fullName evidence="2">CRISPR type III-associated protein domain-containing protein</fullName>
    </recommendedName>
</protein>
<evidence type="ECO:0000313" key="4">
    <source>
        <dbReference type="Proteomes" id="UP000422108"/>
    </source>
</evidence>
<evidence type="ECO:0000313" key="3">
    <source>
        <dbReference type="EMBL" id="BBO87234.1"/>
    </source>
</evidence>
<keyword evidence="1" id="KW-0051">Antiviral defense</keyword>
<evidence type="ECO:0000256" key="1">
    <source>
        <dbReference type="ARBA" id="ARBA00023118"/>
    </source>
</evidence>
<reference evidence="3 4" key="1">
    <citation type="submission" date="2019-11" db="EMBL/GenBank/DDBJ databases">
        <title>Comparative genomics of hydrocarbon-degrading Desulfosarcina strains.</title>
        <authorList>
            <person name="Watanabe M."/>
            <person name="Kojima H."/>
            <person name="Fukui M."/>
        </authorList>
    </citation>
    <scope>NUCLEOTIDE SEQUENCE [LARGE SCALE GENOMIC DNA]</scope>
    <source>
        <strain evidence="4">oXyS1</strain>
    </source>
</reference>
<feature type="domain" description="CRISPR type III-associated protein" evidence="2">
    <location>
        <begin position="21"/>
        <end position="203"/>
    </location>
</feature>
<evidence type="ECO:0000259" key="2">
    <source>
        <dbReference type="Pfam" id="PF03787"/>
    </source>
</evidence>
<accession>A0A5K8A4F7</accession>
<organism evidence="3 4">
    <name type="scientific">Desulfosarcina ovata subsp. ovata</name>
    <dbReference type="NCBI Taxonomy" id="2752305"/>
    <lineage>
        <taxon>Bacteria</taxon>
        <taxon>Pseudomonadati</taxon>
        <taxon>Thermodesulfobacteriota</taxon>
        <taxon>Desulfobacteria</taxon>
        <taxon>Desulfobacterales</taxon>
        <taxon>Desulfosarcinaceae</taxon>
        <taxon>Desulfosarcina</taxon>
    </lineage>
</organism>
<sequence length="479" mass="53571">MTQIMKSRLDAHFFHIARFVLEADSAFSIGSGLSDSAFDNLVVRDANGLPTIPGTTIAGVLRHLYRQESGGKEGEKAADQLFGNIEKESSAMSRVTFSWGIIHDEEDRPVEKLQPKIEGLFLDTLIQDHPLYRDRVRINEKGVASDKGKFDVTVIPKGCRFSFEITLWADRKEPPEWNNLLSLLQNPMLRLGGSVRSGLGRFKCIRLYHAAFNLKDSSAYEKYCDIGMGLDDYQHLEEKTPAETGYRGLRLTIRLEPEDFWRFGQGSSPIMKSEHPPDALPLVEPFIQWTDNKASINVRHVAIPGSSIKGAIRHRFTFHYGRLLMDLPDGEKRQKVDKAVHELFGQSHETSEKGHPSGQAGQIWFDDGYIAIGNDFNRCAAHMNHSSIDRFTGGVRSGALFGEELIWNQPLKIKVFLNFKDLDELGENTKQALAWTLEDLVNGRLALGAGSAKGHGFFSGTVEWSDGGKRLPIMAEEAA</sequence>
<dbReference type="Pfam" id="PF03787">
    <property type="entry name" value="RAMPs"/>
    <property type="match status" value="2"/>
</dbReference>
<dbReference type="EMBL" id="AP021879">
    <property type="protein sequence ID" value="BBO87234.1"/>
    <property type="molecule type" value="Genomic_DNA"/>
</dbReference>